<evidence type="ECO:0000313" key="15">
    <source>
        <dbReference type="EMBL" id="SDO39439.1"/>
    </source>
</evidence>
<dbReference type="Pfam" id="PF07660">
    <property type="entry name" value="STN"/>
    <property type="match status" value="1"/>
</dbReference>
<dbReference type="InterPro" id="IPR039426">
    <property type="entry name" value="TonB-dep_rcpt-like"/>
</dbReference>
<dbReference type="Gene3D" id="2.60.40.1120">
    <property type="entry name" value="Carboxypeptidase-like, regulatory domain"/>
    <property type="match status" value="1"/>
</dbReference>
<dbReference type="InterPro" id="IPR023997">
    <property type="entry name" value="TonB-dep_OMP_SusC/RagA_CS"/>
</dbReference>
<proteinExistence type="inferred from homology"/>
<evidence type="ECO:0000256" key="7">
    <source>
        <dbReference type="ARBA" id="ARBA00023077"/>
    </source>
</evidence>
<sequence>MKINHYLAGYCMRSYSRQVLRIMKLTTLIIITCLLQLSAASRAQIYLKADRISLQNVLESISRQSGYDFVYSVPDLKDLKPVSLNLKNADLETALKICFKDQPLVFDIADRTVVIKKKKLSLLDRIVSYVEDKEIDIKGTIVDETGKPLPGVNVSIKGSTTIVRTNASGVFNIRADIGSTLEITCIGYKKQEISVQAKTLIIQLIQDIGNLDQVQIIAYGAVSKRLNTATVGTVTAETLAQQPVNNVLSALNGRLSGVRVTSNAGGVAGAGISVKVRGDNSFGIFGSSSGDPLYVIDGIPQASGTRSDSQNSNSNIKGLTGATNMFSILNMEDVEQIDVLKDADATAIYGARGANGVVLITTKKGKAGRVKINVDLNAGAGKVGHYIPMMNTQQYLELRREAFKNEGITPTAENAPDLTSWDQNADTDFQRRLLGGTAAMQTANLSASGGSDLVNYYIGLNYRKEGTVIAKNQNVNRVGGLINIGFTSANRRFNAQISTNYAVEKSNMTSDPFYVEMIALPPNFSLYKADGTLNWDNNFDNPMASLLSVYTANNAFLSANTNLSYKVVTGLTLRATAGYTLNRLENSFRIPAVSNNPVAPKASWAWFADSPNSNYTIEPQIEYTAMTGPGKLTALLGGTFSEAISEYTKMKGENYTYDSQLTNIEGAGLVTTEFDEQKYHYASLFARLNYDIQNKYLLNLTYRNDASSRFGTNNRLANFAAVGAAWLFSEEKWIKENISFLSFGKLKMSYGTTGNDRIDNYRYLRTYSPGLNPYQSISTLKPSSAANPNLKWESTKKAELSLSLGFFKDRILFNGNLYRNRSSNMLNLTALASQSGGGGLITNLDAVVQNKGLELELNTRNITGGDFGWNSSFNVSFERNVLLSFKDKDKATLGAYYVVGEAVDAFLYRSKFKFNGIDPVTGAPTYADLDGQPGMGVGDQYVAGLGHPFYGGLNNSFTYKGLNLDVFFKFENSRGVINILPYGIAPGGLMNQNQSVLDRWKKDGDTGTQWPLAVTGAGAASAAYGLLPSSDFTWGNTSYIKLKSVNLSYNLPKRWLEKAKFQQVKLSLQGLNLFSITKNKYVLDPEFGPNVYPGLRTWMLGINCTL</sequence>
<name>A0A1H0J7I3_9SPHI</name>
<dbReference type="Pfam" id="PF13715">
    <property type="entry name" value="CarbopepD_reg_2"/>
    <property type="match status" value="1"/>
</dbReference>
<evidence type="ECO:0000256" key="2">
    <source>
        <dbReference type="ARBA" id="ARBA00022448"/>
    </source>
</evidence>
<protein>
    <submittedName>
        <fullName evidence="15">TonB-linked outer membrane protein, SusC/RagA family</fullName>
    </submittedName>
</protein>
<evidence type="ECO:0000256" key="10">
    <source>
        <dbReference type="PROSITE-ProRule" id="PRU01360"/>
    </source>
</evidence>
<keyword evidence="8 10" id="KW-0472">Membrane</keyword>
<keyword evidence="5 10" id="KW-0812">Transmembrane</keyword>
<dbReference type="NCBIfam" id="TIGR04057">
    <property type="entry name" value="SusC_RagA_signa"/>
    <property type="match status" value="1"/>
</dbReference>
<feature type="domain" description="TonB-dependent receptor plug" evidence="14">
    <location>
        <begin position="227"/>
        <end position="357"/>
    </location>
</feature>
<evidence type="ECO:0000256" key="9">
    <source>
        <dbReference type="ARBA" id="ARBA00023237"/>
    </source>
</evidence>
<evidence type="ECO:0000259" key="14">
    <source>
        <dbReference type="Pfam" id="PF07715"/>
    </source>
</evidence>
<dbReference type="SUPFAM" id="SSF56935">
    <property type="entry name" value="Porins"/>
    <property type="match status" value="1"/>
</dbReference>
<dbReference type="EMBL" id="FNGY01000014">
    <property type="protein sequence ID" value="SDO39439.1"/>
    <property type="molecule type" value="Genomic_DNA"/>
</dbReference>
<evidence type="ECO:0000256" key="5">
    <source>
        <dbReference type="ARBA" id="ARBA00022692"/>
    </source>
</evidence>
<dbReference type="InterPro" id="IPR036942">
    <property type="entry name" value="Beta-barrel_TonB_sf"/>
</dbReference>
<comment type="subcellular location">
    <subcellularLocation>
        <location evidence="1 10">Cell outer membrane</location>
        <topology evidence="1 10">Multi-pass membrane protein</topology>
    </subcellularLocation>
</comment>
<keyword evidence="2 10" id="KW-0813">Transport</keyword>
<evidence type="ECO:0000259" key="12">
    <source>
        <dbReference type="Pfam" id="PF00593"/>
    </source>
</evidence>
<comment type="similarity">
    <text evidence="10 11">Belongs to the TonB-dependent receptor family.</text>
</comment>
<dbReference type="InterPro" id="IPR011662">
    <property type="entry name" value="Secretin/TonB_short_N"/>
</dbReference>
<evidence type="ECO:0000256" key="1">
    <source>
        <dbReference type="ARBA" id="ARBA00004571"/>
    </source>
</evidence>
<dbReference type="InterPro" id="IPR000531">
    <property type="entry name" value="Beta-barrel_TonB"/>
</dbReference>
<keyword evidence="9 10" id="KW-0998">Cell outer membrane</keyword>
<dbReference type="InterPro" id="IPR023996">
    <property type="entry name" value="TonB-dep_OMP_SusC/RagA"/>
</dbReference>
<keyword evidence="6" id="KW-0408">Iron</keyword>
<dbReference type="Proteomes" id="UP000183200">
    <property type="component" value="Unassembled WGS sequence"/>
</dbReference>
<reference evidence="16" key="1">
    <citation type="submission" date="2016-10" db="EMBL/GenBank/DDBJ databases">
        <authorList>
            <person name="Varghese N."/>
            <person name="Submissions S."/>
        </authorList>
    </citation>
    <scope>NUCLEOTIDE SEQUENCE [LARGE SCALE GENOMIC DNA]</scope>
    <source>
        <strain evidence="16">DSM 19110</strain>
    </source>
</reference>
<dbReference type="NCBIfam" id="TIGR04056">
    <property type="entry name" value="OMP_RagA_SusC"/>
    <property type="match status" value="1"/>
</dbReference>
<evidence type="ECO:0000256" key="11">
    <source>
        <dbReference type="RuleBase" id="RU003357"/>
    </source>
</evidence>
<dbReference type="InterPro" id="IPR037066">
    <property type="entry name" value="Plug_dom_sf"/>
</dbReference>
<accession>A0A1H0J7I3</accession>
<dbReference type="Pfam" id="PF00593">
    <property type="entry name" value="TonB_dep_Rec_b-barrel"/>
    <property type="match status" value="1"/>
</dbReference>
<keyword evidence="4" id="KW-0410">Iron transport</keyword>
<dbReference type="InterPro" id="IPR008969">
    <property type="entry name" value="CarboxyPept-like_regulatory"/>
</dbReference>
<evidence type="ECO:0000256" key="4">
    <source>
        <dbReference type="ARBA" id="ARBA00022496"/>
    </source>
</evidence>
<organism evidence="15 16">
    <name type="scientific">Pedobacter steynii</name>
    <dbReference type="NCBI Taxonomy" id="430522"/>
    <lineage>
        <taxon>Bacteria</taxon>
        <taxon>Pseudomonadati</taxon>
        <taxon>Bacteroidota</taxon>
        <taxon>Sphingobacteriia</taxon>
        <taxon>Sphingobacteriales</taxon>
        <taxon>Sphingobacteriaceae</taxon>
        <taxon>Pedobacter</taxon>
    </lineage>
</organism>
<dbReference type="GO" id="GO:0006826">
    <property type="term" value="P:iron ion transport"/>
    <property type="evidence" value="ECO:0007669"/>
    <property type="project" value="UniProtKB-KW"/>
</dbReference>
<keyword evidence="3 10" id="KW-1134">Transmembrane beta strand</keyword>
<dbReference type="Gene3D" id="2.170.130.10">
    <property type="entry name" value="TonB-dependent receptor, plug domain"/>
    <property type="match status" value="1"/>
</dbReference>
<dbReference type="PROSITE" id="PS52016">
    <property type="entry name" value="TONB_DEPENDENT_REC_3"/>
    <property type="match status" value="1"/>
</dbReference>
<dbReference type="Pfam" id="PF07715">
    <property type="entry name" value="Plug"/>
    <property type="match status" value="1"/>
</dbReference>
<evidence type="ECO:0000256" key="6">
    <source>
        <dbReference type="ARBA" id="ARBA00023004"/>
    </source>
</evidence>
<dbReference type="SUPFAM" id="SSF49464">
    <property type="entry name" value="Carboxypeptidase regulatory domain-like"/>
    <property type="match status" value="1"/>
</dbReference>
<dbReference type="Gene3D" id="2.40.170.20">
    <property type="entry name" value="TonB-dependent receptor, beta-barrel domain"/>
    <property type="match status" value="1"/>
</dbReference>
<evidence type="ECO:0000256" key="8">
    <source>
        <dbReference type="ARBA" id="ARBA00023136"/>
    </source>
</evidence>
<gene>
    <name evidence="15" type="ORF">SAMN05421820_11498</name>
</gene>
<keyword evidence="7 11" id="KW-0798">TonB box</keyword>
<keyword evidence="16" id="KW-1185">Reference proteome</keyword>
<feature type="domain" description="TonB-dependent receptor-like beta-barrel" evidence="12">
    <location>
        <begin position="530"/>
        <end position="962"/>
    </location>
</feature>
<evidence type="ECO:0000256" key="3">
    <source>
        <dbReference type="ARBA" id="ARBA00022452"/>
    </source>
</evidence>
<dbReference type="InterPro" id="IPR012910">
    <property type="entry name" value="Plug_dom"/>
</dbReference>
<dbReference type="GO" id="GO:0009279">
    <property type="term" value="C:cell outer membrane"/>
    <property type="evidence" value="ECO:0007669"/>
    <property type="project" value="UniProtKB-SubCell"/>
</dbReference>
<feature type="domain" description="Secretin/TonB short N-terminal" evidence="13">
    <location>
        <begin position="67"/>
        <end position="118"/>
    </location>
</feature>
<dbReference type="RefSeq" id="WP_074612501.1">
    <property type="nucleotide sequence ID" value="NZ_FNGY01000014.1"/>
</dbReference>
<dbReference type="OrthoDB" id="9768177at2"/>
<evidence type="ECO:0000313" key="16">
    <source>
        <dbReference type="Proteomes" id="UP000183200"/>
    </source>
</evidence>
<dbReference type="AlphaFoldDB" id="A0A1H0J7I3"/>
<evidence type="ECO:0000259" key="13">
    <source>
        <dbReference type="Pfam" id="PF07660"/>
    </source>
</evidence>
<keyword evidence="4" id="KW-0406">Ion transport</keyword>